<dbReference type="Proteomes" id="UP000577724">
    <property type="component" value="Unassembled WGS sequence"/>
</dbReference>
<proteinExistence type="predicted"/>
<name>A0ABX2MIE1_9BACL</name>
<keyword evidence="2" id="KW-1185">Reference proteome</keyword>
<sequence length="50" mass="6005">MQRPQPSEEAMKNLYSFIGRILPKYVSEINQITEERERRNLDDRSQHKTA</sequence>
<protein>
    <submittedName>
        <fullName evidence="1">Uncharacterized protein</fullName>
    </submittedName>
</protein>
<dbReference type="GeneID" id="97129203"/>
<accession>A0ABX2MIE1</accession>
<gene>
    <name evidence="1" type="ORF">HP548_00705</name>
</gene>
<evidence type="ECO:0000313" key="1">
    <source>
        <dbReference type="EMBL" id="NUU52630.1"/>
    </source>
</evidence>
<comment type="caution">
    <text evidence="1">The sequence shown here is derived from an EMBL/GenBank/DDBJ whole genome shotgun (WGS) entry which is preliminary data.</text>
</comment>
<evidence type="ECO:0000313" key="2">
    <source>
        <dbReference type="Proteomes" id="UP000577724"/>
    </source>
</evidence>
<dbReference type="RefSeq" id="WP_175380609.1">
    <property type="nucleotide sequence ID" value="NZ_CBCRYD010000001.1"/>
</dbReference>
<organism evidence="1 2">
    <name type="scientific">Paenibacillus taichungensis</name>
    <dbReference type="NCBI Taxonomy" id="484184"/>
    <lineage>
        <taxon>Bacteria</taxon>
        <taxon>Bacillati</taxon>
        <taxon>Bacillota</taxon>
        <taxon>Bacilli</taxon>
        <taxon>Bacillales</taxon>
        <taxon>Paenibacillaceae</taxon>
        <taxon>Paenibacillus</taxon>
    </lineage>
</organism>
<reference evidence="1 2" key="1">
    <citation type="submission" date="2020-05" db="EMBL/GenBank/DDBJ databases">
        <title>Genome Sequencing of Type Strains.</title>
        <authorList>
            <person name="Lemaire J.F."/>
            <person name="Inderbitzin P."/>
            <person name="Gregorio O.A."/>
            <person name="Collins S.B."/>
            <person name="Wespe N."/>
            <person name="Knight-Connoni V."/>
        </authorList>
    </citation>
    <scope>NUCLEOTIDE SEQUENCE [LARGE SCALE GENOMIC DNA]</scope>
    <source>
        <strain evidence="1 2">DSM 19942</strain>
    </source>
</reference>
<dbReference type="EMBL" id="JABMCC010000074">
    <property type="protein sequence ID" value="NUU52630.1"/>
    <property type="molecule type" value="Genomic_DNA"/>
</dbReference>